<keyword evidence="4 11" id="KW-0812">Transmembrane</keyword>
<sequence>MKIQESEGFQKQVKKTLISIFIFIVVYLFLLAITIGINIFFGYIGIWSIINYPNILTIGLGLGLIAAGLTTLFFLIKFIFASNKTDTSDLIEITEAEQPELFAMIDELVSEIKTDFPQKVFLSHNVNASVFYNSSFWSMFLPVRKNLQIGIGLINSLTKQELKAILAHEFGHFSQRSMKVGSYVYNVNNIIYNMLYNNESINSIQNKMANLSGYIALTLYISTFSIRGIQTILQKLYDYININYMALSREMEFHADAVSVNVSGSKALADGLLRISFANYSFDTATYFYERKMSENFLPQDIYQDQKSVSLFLAKKNKYEIVNGFPQITIDAGAKYNKSKLNIEDQWASHPSTEDRVNAINKLNVLVDHENDGPAIEILRNRKVLLEKVQKLLFSELKHEGLINHLNNSEFQSQYELDYYKNEFDEIFNELYTYNNPLVHDFSEVNYDSEITPIHELFSDKNVELSFEVNSLLNDKLTLENISNKTYKLKTFDYDGIKYKAKEAGNILKQVEAIYNEKLSELNAINKRVFESFYQMAMVSNKEYDLRNVYHKFKELDDVFDEKYQFYFEISNKYAFIYQQQEMSSIVTQLSNNKPLEKKLKEEITEFLKSDEIKAELSPEILKYLTHFAENELLYFYGSSYDDSNLGYLFTAMQQYQNLLSRSYFIQKKKLLDLQKYIYDHYKK</sequence>
<protein>
    <submittedName>
        <fullName evidence="13">M48 family metalloprotease</fullName>
        <ecNumber evidence="13">3.4.24.-</ecNumber>
    </submittedName>
</protein>
<evidence type="ECO:0000256" key="2">
    <source>
        <dbReference type="ARBA" id="ARBA00022475"/>
    </source>
</evidence>
<keyword evidence="5" id="KW-0479">Metal-binding</keyword>
<keyword evidence="8 11" id="KW-1133">Transmembrane helix</keyword>
<evidence type="ECO:0000256" key="4">
    <source>
        <dbReference type="ARBA" id="ARBA00022692"/>
    </source>
</evidence>
<evidence type="ECO:0000256" key="11">
    <source>
        <dbReference type="SAM" id="Phobius"/>
    </source>
</evidence>
<keyword evidence="3" id="KW-0645">Protease</keyword>
<evidence type="ECO:0000313" key="13">
    <source>
        <dbReference type="EMBL" id="MFD1166318.1"/>
    </source>
</evidence>
<gene>
    <name evidence="13" type="ORF">ACFQ2C_11940</name>
</gene>
<evidence type="ECO:0000256" key="8">
    <source>
        <dbReference type="ARBA" id="ARBA00022989"/>
    </source>
</evidence>
<dbReference type="Proteomes" id="UP001597205">
    <property type="component" value="Unassembled WGS sequence"/>
</dbReference>
<reference evidence="14" key="1">
    <citation type="journal article" date="2019" name="Int. J. Syst. Evol. Microbiol.">
        <title>The Global Catalogue of Microorganisms (GCM) 10K type strain sequencing project: providing services to taxonomists for standard genome sequencing and annotation.</title>
        <authorList>
            <consortium name="The Broad Institute Genomics Platform"/>
            <consortium name="The Broad Institute Genome Sequencing Center for Infectious Disease"/>
            <person name="Wu L."/>
            <person name="Ma J."/>
        </authorList>
    </citation>
    <scope>NUCLEOTIDE SEQUENCE [LARGE SCALE GENOMIC DNA]</scope>
    <source>
        <strain evidence="14">CCUG 52468</strain>
    </source>
</reference>
<evidence type="ECO:0000256" key="3">
    <source>
        <dbReference type="ARBA" id="ARBA00022670"/>
    </source>
</evidence>
<dbReference type="CDD" id="cd07328">
    <property type="entry name" value="M48_Ste24p_like"/>
    <property type="match status" value="1"/>
</dbReference>
<dbReference type="RefSeq" id="WP_380896876.1">
    <property type="nucleotide sequence ID" value="NZ_JBHTKY010000017.1"/>
</dbReference>
<keyword evidence="6 13" id="KW-0378">Hydrolase</keyword>
<feature type="transmembrane region" description="Helical" evidence="11">
    <location>
        <begin position="55"/>
        <end position="76"/>
    </location>
</feature>
<keyword evidence="14" id="KW-1185">Reference proteome</keyword>
<dbReference type="InterPro" id="IPR050083">
    <property type="entry name" value="HtpX_protease"/>
</dbReference>
<evidence type="ECO:0000256" key="9">
    <source>
        <dbReference type="ARBA" id="ARBA00023049"/>
    </source>
</evidence>
<comment type="cofactor">
    <cofactor evidence="1">
        <name>Zn(2+)</name>
        <dbReference type="ChEBI" id="CHEBI:29105"/>
    </cofactor>
</comment>
<feature type="transmembrane region" description="Helical" evidence="11">
    <location>
        <begin position="20"/>
        <end position="49"/>
    </location>
</feature>
<dbReference type="Pfam" id="PF01435">
    <property type="entry name" value="Peptidase_M48"/>
    <property type="match status" value="1"/>
</dbReference>
<accession>A0ABW3RNP1</accession>
<evidence type="ECO:0000256" key="10">
    <source>
        <dbReference type="ARBA" id="ARBA00023136"/>
    </source>
</evidence>
<dbReference type="PANTHER" id="PTHR43221">
    <property type="entry name" value="PROTEASE HTPX"/>
    <property type="match status" value="1"/>
</dbReference>
<dbReference type="EMBL" id="JBHTKY010000017">
    <property type="protein sequence ID" value="MFD1166318.1"/>
    <property type="molecule type" value="Genomic_DNA"/>
</dbReference>
<evidence type="ECO:0000256" key="7">
    <source>
        <dbReference type="ARBA" id="ARBA00022833"/>
    </source>
</evidence>
<feature type="domain" description="Peptidase M48" evidence="12">
    <location>
        <begin position="97"/>
        <end position="362"/>
    </location>
</feature>
<dbReference type="EC" id="3.4.24.-" evidence="13"/>
<dbReference type="Gene3D" id="3.30.2010.10">
    <property type="entry name" value="Metalloproteases ('zincins'), catalytic domain"/>
    <property type="match status" value="1"/>
</dbReference>
<evidence type="ECO:0000256" key="6">
    <source>
        <dbReference type="ARBA" id="ARBA00022801"/>
    </source>
</evidence>
<keyword evidence="7" id="KW-0862">Zinc</keyword>
<dbReference type="PANTHER" id="PTHR43221:SF2">
    <property type="entry name" value="PROTEASE HTPX HOMOLOG"/>
    <property type="match status" value="1"/>
</dbReference>
<comment type="caution">
    <text evidence="13">The sequence shown here is derived from an EMBL/GenBank/DDBJ whole genome shotgun (WGS) entry which is preliminary data.</text>
</comment>
<keyword evidence="10 11" id="KW-0472">Membrane</keyword>
<evidence type="ECO:0000256" key="1">
    <source>
        <dbReference type="ARBA" id="ARBA00001947"/>
    </source>
</evidence>
<evidence type="ECO:0000313" key="14">
    <source>
        <dbReference type="Proteomes" id="UP001597205"/>
    </source>
</evidence>
<keyword evidence="2" id="KW-1003">Cell membrane</keyword>
<dbReference type="GO" id="GO:0008237">
    <property type="term" value="F:metallopeptidase activity"/>
    <property type="evidence" value="ECO:0007669"/>
    <property type="project" value="UniProtKB-KW"/>
</dbReference>
<name>A0ABW3RNP1_9SPHI</name>
<evidence type="ECO:0000256" key="5">
    <source>
        <dbReference type="ARBA" id="ARBA00022723"/>
    </source>
</evidence>
<dbReference type="InterPro" id="IPR001915">
    <property type="entry name" value="Peptidase_M48"/>
</dbReference>
<evidence type="ECO:0000259" key="12">
    <source>
        <dbReference type="Pfam" id="PF01435"/>
    </source>
</evidence>
<proteinExistence type="predicted"/>
<keyword evidence="9 13" id="KW-0482">Metalloprotease</keyword>
<organism evidence="13 14">
    <name type="scientific">Sphingobacterium daejeonense</name>
    <dbReference type="NCBI Taxonomy" id="371142"/>
    <lineage>
        <taxon>Bacteria</taxon>
        <taxon>Pseudomonadati</taxon>
        <taxon>Bacteroidota</taxon>
        <taxon>Sphingobacteriia</taxon>
        <taxon>Sphingobacteriales</taxon>
        <taxon>Sphingobacteriaceae</taxon>
        <taxon>Sphingobacterium</taxon>
    </lineage>
</organism>